<evidence type="ECO:0000313" key="2">
    <source>
        <dbReference type="Proteomes" id="UP000217790"/>
    </source>
</evidence>
<organism evidence="1 2">
    <name type="scientific">Armillaria gallica</name>
    <name type="common">Bulbous honey fungus</name>
    <name type="synonym">Armillaria bulbosa</name>
    <dbReference type="NCBI Taxonomy" id="47427"/>
    <lineage>
        <taxon>Eukaryota</taxon>
        <taxon>Fungi</taxon>
        <taxon>Dikarya</taxon>
        <taxon>Basidiomycota</taxon>
        <taxon>Agaricomycotina</taxon>
        <taxon>Agaricomycetes</taxon>
        <taxon>Agaricomycetidae</taxon>
        <taxon>Agaricales</taxon>
        <taxon>Marasmiineae</taxon>
        <taxon>Physalacriaceae</taxon>
        <taxon>Armillaria</taxon>
    </lineage>
</organism>
<dbReference type="Proteomes" id="UP000217790">
    <property type="component" value="Unassembled WGS sequence"/>
</dbReference>
<evidence type="ECO:0000313" key="1">
    <source>
        <dbReference type="EMBL" id="PBK94999.1"/>
    </source>
</evidence>
<dbReference type="EMBL" id="KZ293653">
    <property type="protein sequence ID" value="PBK94999.1"/>
    <property type="molecule type" value="Genomic_DNA"/>
</dbReference>
<dbReference type="InParanoid" id="A0A2H3DIG3"/>
<keyword evidence="2" id="KW-1185">Reference proteome</keyword>
<name>A0A2H3DIG3_ARMGA</name>
<protein>
    <submittedName>
        <fullName evidence="1">Uncharacterized protein</fullName>
    </submittedName>
</protein>
<accession>A0A2H3DIG3</accession>
<gene>
    <name evidence="1" type="ORF">ARMGADRAFT_73570</name>
</gene>
<reference evidence="2" key="1">
    <citation type="journal article" date="2017" name="Nat. Ecol. Evol.">
        <title>Genome expansion and lineage-specific genetic innovations in the forest pathogenic fungi Armillaria.</title>
        <authorList>
            <person name="Sipos G."/>
            <person name="Prasanna A.N."/>
            <person name="Walter M.C."/>
            <person name="O'Connor E."/>
            <person name="Balint B."/>
            <person name="Krizsan K."/>
            <person name="Kiss B."/>
            <person name="Hess J."/>
            <person name="Varga T."/>
            <person name="Slot J."/>
            <person name="Riley R."/>
            <person name="Boka B."/>
            <person name="Rigling D."/>
            <person name="Barry K."/>
            <person name="Lee J."/>
            <person name="Mihaltcheva S."/>
            <person name="LaButti K."/>
            <person name="Lipzen A."/>
            <person name="Waldron R."/>
            <person name="Moloney N.M."/>
            <person name="Sperisen C."/>
            <person name="Kredics L."/>
            <person name="Vagvoelgyi C."/>
            <person name="Patrignani A."/>
            <person name="Fitzpatrick D."/>
            <person name="Nagy I."/>
            <person name="Doyle S."/>
            <person name="Anderson J.B."/>
            <person name="Grigoriev I.V."/>
            <person name="Gueldener U."/>
            <person name="Muensterkoetter M."/>
            <person name="Nagy L.G."/>
        </authorList>
    </citation>
    <scope>NUCLEOTIDE SEQUENCE [LARGE SCALE GENOMIC DNA]</scope>
    <source>
        <strain evidence="2">Ar21-2</strain>
    </source>
</reference>
<proteinExistence type="predicted"/>
<sequence>MPTDPYTRRSREGVVKTFHTEIGQCAAAAVSASFNLLDSQGSSVFPSESRTSTIHNGFKSCVSSMTYRLFFRDCGRENRSRTCADVKPSVHLFALSFHIACLKSCKPVNGPVHVT</sequence>
<dbReference type="AlphaFoldDB" id="A0A2H3DIG3"/>